<feature type="region of interest" description="Disordered" evidence="3">
    <location>
        <begin position="735"/>
        <end position="770"/>
    </location>
</feature>
<dbReference type="SUPFAM" id="SSF81901">
    <property type="entry name" value="HCP-like"/>
    <property type="match status" value="4"/>
</dbReference>
<name>A0A0L0SRF7_ALLM3</name>
<feature type="compositionally biased region" description="Low complexity" evidence="3">
    <location>
        <begin position="735"/>
        <end position="749"/>
    </location>
</feature>
<dbReference type="eggNOG" id="KOG1550">
    <property type="taxonomic scope" value="Eukaryota"/>
</dbReference>
<accession>A0A0L0SRF7</accession>
<dbReference type="OrthoDB" id="27934at2759"/>
<dbReference type="Pfam" id="PF08238">
    <property type="entry name" value="Sel1"/>
    <property type="match status" value="7"/>
</dbReference>
<dbReference type="InterPro" id="IPR050767">
    <property type="entry name" value="Sel1_AlgK"/>
</dbReference>
<evidence type="ECO:0000256" key="2">
    <source>
        <dbReference type="SAM" id="Coils"/>
    </source>
</evidence>
<evidence type="ECO:0000313" key="6">
    <source>
        <dbReference type="Proteomes" id="UP000054350"/>
    </source>
</evidence>
<dbReference type="Proteomes" id="UP000054350">
    <property type="component" value="Unassembled WGS sequence"/>
</dbReference>
<evidence type="ECO:0000256" key="1">
    <source>
        <dbReference type="ARBA" id="ARBA00038101"/>
    </source>
</evidence>
<keyword evidence="2" id="KW-0175">Coiled coil</keyword>
<feature type="chain" id="PRO_5005548273" evidence="4">
    <location>
        <begin position="39"/>
        <end position="1109"/>
    </location>
</feature>
<dbReference type="GO" id="GO:0036503">
    <property type="term" value="P:ERAD pathway"/>
    <property type="evidence" value="ECO:0007669"/>
    <property type="project" value="TreeGrafter"/>
</dbReference>
<protein>
    <submittedName>
        <fullName evidence="5">Uncharacterized protein</fullName>
    </submittedName>
</protein>
<sequence>MSSRRACSRRTGTSLRWPVLLVAAVLLVLCCSHPPARADADAAAAPPPPALDTPLPPNVELPPSTPQTPGDALVHQAQAQLARLDAHHPDLHHVGARLIREVIEPNLVSAGLAQWGADLGAPDWMVGAEDVTARVTRDVRAYVASAKDAVRLLMQAWSDERHVDAGRILASIALFGNYTLPVSPKTAFSIYSTLANVTGDVDAHYYLGFFHSTNLGGVLGPSIASVRQDAAQLHYTLAAYGGHAGAQMTLGYRHLMGIGASRSCETSAFYYFQVAKKVLDLYYAGPPGGRSPPPARVSLQTEAGGMYGPGSATKAHASKADSAISDEDEYEFFKYHADEGDPYYQLLLGKRYYDGTHASIPQNYDGALRYLHRAASQQQQKPVQVSPEIKQKRAIVGQAAHLLGRMYLRGEGVVAHNATAQRWFRLGATHGDADSLAWVGIMALDTAHTALADALAESPRAAIAGNLEAHAVLGLRYADTERYADAIKYLTLAAAHGHIPAMMRLAELYLAGRGTAPSCTMAVALLKNVAEHGAEWIEPVMTHAHELVVDPDLPNADLALLLYWLAAERGIETAQSNVAWLIEHRAKAGDGSGWLDLDWLFTDDAYMPPATMDVDEVALVYWNRAANQNNPEARVKVGDHFYHGRGAPQDFAQALQYYSIAAESDLTGLAMWNLAYMYHHGLGAPKDRHLAKRYYDLALATNSDAWLPVSLSLLHLHAANWYAFLTDAIQGWRTGTTTTPNPATSTPATTPAPAPAPPTPPKPRAVPTKPPLLDRVRRWLVDDQTDLELTAIALLVLTMFLAYLMYLRQMHYQPQVQRRNLQRQALERAMRVQAEMARERELTANRIREDEERLRQLRREREEIEPLLVPETDVEGVRRRMAAARVEVDEEVEEIVADEWPVASTGAAASSAAVAPGATTPSSAPFAAATPSTTDVPSPADAPSSIDALNSVDAVILAAQSSPPADSLPANVSAVEPVQKELTHGDDEPVATLASVSIPTQPLVDTDDNHAAQHDAAQEVPATRSPTLPVSPSPVPMSPTARPEEPAQEPKQEPERGPEQEQESDQELEPERMLTPAQAAAAAALARFQVAASSTSGGSSAAESHAEGA</sequence>
<feature type="region of interest" description="Disordered" evidence="3">
    <location>
        <begin position="915"/>
        <end position="945"/>
    </location>
</feature>
<reference evidence="6" key="2">
    <citation type="submission" date="2009-11" db="EMBL/GenBank/DDBJ databases">
        <title>The Genome Sequence of Allomyces macrogynus strain ATCC 38327.</title>
        <authorList>
            <consortium name="The Broad Institute Genome Sequencing Platform"/>
            <person name="Russ C."/>
            <person name="Cuomo C."/>
            <person name="Shea T."/>
            <person name="Young S.K."/>
            <person name="Zeng Q."/>
            <person name="Koehrsen M."/>
            <person name="Haas B."/>
            <person name="Borodovsky M."/>
            <person name="Guigo R."/>
            <person name="Alvarado L."/>
            <person name="Berlin A."/>
            <person name="Borenstein D."/>
            <person name="Chen Z."/>
            <person name="Engels R."/>
            <person name="Freedman E."/>
            <person name="Gellesch M."/>
            <person name="Goldberg J."/>
            <person name="Griggs A."/>
            <person name="Gujja S."/>
            <person name="Heiman D."/>
            <person name="Hepburn T."/>
            <person name="Howarth C."/>
            <person name="Jen D."/>
            <person name="Larson L."/>
            <person name="Lewis B."/>
            <person name="Mehta T."/>
            <person name="Park D."/>
            <person name="Pearson M."/>
            <person name="Roberts A."/>
            <person name="Saif S."/>
            <person name="Shenoy N."/>
            <person name="Sisk P."/>
            <person name="Stolte C."/>
            <person name="Sykes S."/>
            <person name="Walk T."/>
            <person name="White J."/>
            <person name="Yandava C."/>
            <person name="Burger G."/>
            <person name="Gray M.W."/>
            <person name="Holland P.W.H."/>
            <person name="King N."/>
            <person name="Lang F.B.F."/>
            <person name="Roger A.J."/>
            <person name="Ruiz-Trillo I."/>
            <person name="Lander E."/>
            <person name="Nusbaum C."/>
        </authorList>
    </citation>
    <scope>NUCLEOTIDE SEQUENCE [LARGE SCALE GENOMIC DNA]</scope>
    <source>
        <strain evidence="6">ATCC 38327</strain>
    </source>
</reference>
<gene>
    <name evidence="5" type="ORF">AMAG_10753</name>
</gene>
<feature type="compositionally biased region" description="Pro residues" evidence="3">
    <location>
        <begin position="750"/>
        <end position="770"/>
    </location>
</feature>
<feature type="compositionally biased region" description="Basic and acidic residues" evidence="3">
    <location>
        <begin position="1042"/>
        <end position="1059"/>
    </location>
</feature>
<dbReference type="AlphaFoldDB" id="A0A0L0SRF7"/>
<dbReference type="Gene3D" id="1.25.40.10">
    <property type="entry name" value="Tetratricopeptide repeat domain"/>
    <property type="match status" value="2"/>
</dbReference>
<dbReference type="PANTHER" id="PTHR11102">
    <property type="entry name" value="SEL-1-LIKE PROTEIN"/>
    <property type="match status" value="1"/>
</dbReference>
<dbReference type="InterPro" id="IPR011990">
    <property type="entry name" value="TPR-like_helical_dom_sf"/>
</dbReference>
<dbReference type="STRING" id="578462.A0A0L0SRF7"/>
<comment type="similarity">
    <text evidence="1">Belongs to the sel-1 family.</text>
</comment>
<dbReference type="EMBL" id="GG745346">
    <property type="protein sequence ID" value="KNE65092.1"/>
    <property type="molecule type" value="Genomic_DNA"/>
</dbReference>
<reference evidence="5 6" key="1">
    <citation type="submission" date="2009-11" db="EMBL/GenBank/DDBJ databases">
        <title>Annotation of Allomyces macrogynus ATCC 38327.</title>
        <authorList>
            <consortium name="The Broad Institute Genome Sequencing Platform"/>
            <person name="Russ C."/>
            <person name="Cuomo C."/>
            <person name="Burger G."/>
            <person name="Gray M.W."/>
            <person name="Holland P.W.H."/>
            <person name="King N."/>
            <person name="Lang F.B.F."/>
            <person name="Roger A.J."/>
            <person name="Ruiz-Trillo I."/>
            <person name="Young S.K."/>
            <person name="Zeng Q."/>
            <person name="Gargeya S."/>
            <person name="Fitzgerald M."/>
            <person name="Haas B."/>
            <person name="Abouelleil A."/>
            <person name="Alvarado L."/>
            <person name="Arachchi H.M."/>
            <person name="Berlin A."/>
            <person name="Chapman S.B."/>
            <person name="Gearin G."/>
            <person name="Goldberg J."/>
            <person name="Griggs A."/>
            <person name="Gujja S."/>
            <person name="Hansen M."/>
            <person name="Heiman D."/>
            <person name="Howarth C."/>
            <person name="Larimer J."/>
            <person name="Lui A."/>
            <person name="MacDonald P.J.P."/>
            <person name="McCowen C."/>
            <person name="Montmayeur A."/>
            <person name="Murphy C."/>
            <person name="Neiman D."/>
            <person name="Pearson M."/>
            <person name="Priest M."/>
            <person name="Roberts A."/>
            <person name="Saif S."/>
            <person name="Shea T."/>
            <person name="Sisk P."/>
            <person name="Stolte C."/>
            <person name="Sykes S."/>
            <person name="Wortman J."/>
            <person name="Nusbaum C."/>
            <person name="Birren B."/>
        </authorList>
    </citation>
    <scope>NUCLEOTIDE SEQUENCE [LARGE SCALE GENOMIC DNA]</scope>
    <source>
        <strain evidence="5 6">ATCC 38327</strain>
    </source>
</reference>
<feature type="region of interest" description="Disordered" evidence="3">
    <location>
        <begin position="983"/>
        <end position="1109"/>
    </location>
</feature>
<dbReference type="GO" id="GO:0005789">
    <property type="term" value="C:endoplasmic reticulum membrane"/>
    <property type="evidence" value="ECO:0007669"/>
    <property type="project" value="TreeGrafter"/>
</dbReference>
<feature type="signal peptide" evidence="4">
    <location>
        <begin position="1"/>
        <end position="38"/>
    </location>
</feature>
<organism evidence="5 6">
    <name type="scientific">Allomyces macrogynus (strain ATCC 38327)</name>
    <name type="common">Allomyces javanicus var. macrogynus</name>
    <dbReference type="NCBI Taxonomy" id="578462"/>
    <lineage>
        <taxon>Eukaryota</taxon>
        <taxon>Fungi</taxon>
        <taxon>Fungi incertae sedis</taxon>
        <taxon>Blastocladiomycota</taxon>
        <taxon>Blastocladiomycetes</taxon>
        <taxon>Blastocladiales</taxon>
        <taxon>Blastocladiaceae</taxon>
        <taxon>Allomyces</taxon>
    </lineage>
</organism>
<dbReference type="VEuPathDB" id="FungiDB:AMAG_10753"/>
<evidence type="ECO:0000256" key="4">
    <source>
        <dbReference type="SAM" id="SignalP"/>
    </source>
</evidence>
<feature type="region of interest" description="Disordered" evidence="3">
    <location>
        <begin position="38"/>
        <end position="70"/>
    </location>
</feature>
<feature type="compositionally biased region" description="Basic and acidic residues" evidence="3">
    <location>
        <begin position="1007"/>
        <end position="1017"/>
    </location>
</feature>
<keyword evidence="6" id="KW-1185">Reference proteome</keyword>
<feature type="compositionally biased region" description="Low complexity" evidence="3">
    <location>
        <begin position="915"/>
        <end position="934"/>
    </location>
</feature>
<evidence type="ECO:0000313" key="5">
    <source>
        <dbReference type="EMBL" id="KNE65092.1"/>
    </source>
</evidence>
<dbReference type="InterPro" id="IPR006597">
    <property type="entry name" value="Sel1-like"/>
</dbReference>
<evidence type="ECO:0000256" key="3">
    <source>
        <dbReference type="SAM" id="MobiDB-lite"/>
    </source>
</evidence>
<feature type="compositionally biased region" description="Low complexity" evidence="3">
    <location>
        <begin position="1077"/>
        <end position="1103"/>
    </location>
</feature>
<proteinExistence type="inferred from homology"/>
<feature type="coiled-coil region" evidence="2">
    <location>
        <begin position="840"/>
        <end position="894"/>
    </location>
</feature>
<keyword evidence="4" id="KW-0732">Signal</keyword>
<dbReference type="SMART" id="SM00671">
    <property type="entry name" value="SEL1"/>
    <property type="match status" value="8"/>
</dbReference>
<dbReference type="PANTHER" id="PTHR11102:SF147">
    <property type="entry name" value="SEL1L ADAPTOR SUBUNIT OF ERAD E3 UBIQUITIN LIGASE"/>
    <property type="match status" value="1"/>
</dbReference>
<feature type="compositionally biased region" description="Pro residues" evidence="3">
    <location>
        <begin position="45"/>
        <end position="66"/>
    </location>
</feature>